<keyword evidence="2 4" id="KW-0694">RNA-binding</keyword>
<evidence type="ECO:0000256" key="3">
    <source>
        <dbReference type="ARBA" id="ARBA00023187"/>
    </source>
</evidence>
<keyword evidence="3" id="KW-0508">mRNA splicing</keyword>
<feature type="compositionally biased region" description="Basic and acidic residues" evidence="5">
    <location>
        <begin position="732"/>
        <end position="830"/>
    </location>
</feature>
<feature type="compositionally biased region" description="Low complexity" evidence="5">
    <location>
        <begin position="860"/>
        <end position="871"/>
    </location>
</feature>
<evidence type="ECO:0000256" key="2">
    <source>
        <dbReference type="ARBA" id="ARBA00022884"/>
    </source>
</evidence>
<evidence type="ECO:0000256" key="4">
    <source>
        <dbReference type="PROSITE-ProRule" id="PRU00176"/>
    </source>
</evidence>
<evidence type="ECO:0000313" key="7">
    <source>
        <dbReference type="EMBL" id="OAE18201.1"/>
    </source>
</evidence>
<feature type="region of interest" description="Disordered" evidence="5">
    <location>
        <begin position="124"/>
        <end position="251"/>
    </location>
</feature>
<dbReference type="InterPro" id="IPR035979">
    <property type="entry name" value="RBD_domain_sf"/>
</dbReference>
<dbReference type="PANTHER" id="PTHR23139">
    <property type="entry name" value="RNA-BINDING PROTEIN"/>
    <property type="match status" value="1"/>
</dbReference>
<feature type="compositionally biased region" description="Basic and acidic residues" evidence="5">
    <location>
        <begin position="145"/>
        <end position="157"/>
    </location>
</feature>
<feature type="compositionally biased region" description="Low complexity" evidence="5">
    <location>
        <begin position="642"/>
        <end position="652"/>
    </location>
</feature>
<feature type="compositionally biased region" description="Low complexity" evidence="5">
    <location>
        <begin position="163"/>
        <end position="175"/>
    </location>
</feature>
<feature type="compositionally biased region" description="Basic and acidic residues" evidence="5">
    <location>
        <begin position="665"/>
        <end position="725"/>
    </location>
</feature>
<feature type="region of interest" description="Disordered" evidence="5">
    <location>
        <begin position="891"/>
        <end position="936"/>
    </location>
</feature>
<dbReference type="InterPro" id="IPR012677">
    <property type="entry name" value="Nucleotide-bd_a/b_plait_sf"/>
</dbReference>
<evidence type="ECO:0000313" key="8">
    <source>
        <dbReference type="Proteomes" id="UP000077202"/>
    </source>
</evidence>
<feature type="region of interest" description="Disordered" evidence="5">
    <location>
        <begin position="1819"/>
        <end position="1886"/>
    </location>
</feature>
<gene>
    <name evidence="7" type="ORF">AXG93_406s1690</name>
</gene>
<organism evidence="7 8">
    <name type="scientific">Marchantia polymorpha subsp. ruderalis</name>
    <dbReference type="NCBI Taxonomy" id="1480154"/>
    <lineage>
        <taxon>Eukaryota</taxon>
        <taxon>Viridiplantae</taxon>
        <taxon>Streptophyta</taxon>
        <taxon>Embryophyta</taxon>
        <taxon>Marchantiophyta</taxon>
        <taxon>Marchantiopsida</taxon>
        <taxon>Marchantiidae</taxon>
        <taxon>Marchantiales</taxon>
        <taxon>Marchantiaceae</taxon>
        <taxon>Marchantia</taxon>
    </lineage>
</organism>
<dbReference type="GO" id="GO:0003723">
    <property type="term" value="F:RNA binding"/>
    <property type="evidence" value="ECO:0007669"/>
    <property type="project" value="UniProtKB-UniRule"/>
</dbReference>
<keyword evidence="1" id="KW-0507">mRNA processing</keyword>
<dbReference type="SUPFAM" id="SSF54928">
    <property type="entry name" value="RNA-binding domain, RBD"/>
    <property type="match status" value="2"/>
</dbReference>
<feature type="domain" description="RRM" evidence="6">
    <location>
        <begin position="2044"/>
        <end position="2134"/>
    </location>
</feature>
<evidence type="ECO:0000259" key="6">
    <source>
        <dbReference type="PROSITE" id="PS50102"/>
    </source>
</evidence>
<feature type="region of interest" description="Disordered" evidence="5">
    <location>
        <begin position="636"/>
        <end position="878"/>
    </location>
</feature>
<dbReference type="InterPro" id="IPR000504">
    <property type="entry name" value="RRM_dom"/>
</dbReference>
<comment type="caution">
    <text evidence="7">The sequence shown here is derived from an EMBL/GenBank/DDBJ whole genome shotgun (WGS) entry which is preliminary data.</text>
</comment>
<feature type="compositionally biased region" description="Acidic residues" evidence="5">
    <location>
        <begin position="1863"/>
        <end position="1872"/>
    </location>
</feature>
<dbReference type="GO" id="GO:0006397">
    <property type="term" value="P:mRNA processing"/>
    <property type="evidence" value="ECO:0007669"/>
    <property type="project" value="UniProtKB-KW"/>
</dbReference>
<dbReference type="Gene3D" id="3.30.70.330">
    <property type="match status" value="1"/>
</dbReference>
<evidence type="ECO:0000256" key="1">
    <source>
        <dbReference type="ARBA" id="ARBA00022664"/>
    </source>
</evidence>
<proteinExistence type="predicted"/>
<dbReference type="CDD" id="cd00590">
    <property type="entry name" value="RRM_SF"/>
    <property type="match status" value="2"/>
</dbReference>
<feature type="compositionally biased region" description="Basic and acidic residues" evidence="5">
    <location>
        <begin position="926"/>
        <end position="936"/>
    </location>
</feature>
<keyword evidence="8" id="KW-1185">Reference proteome</keyword>
<evidence type="ECO:0000256" key="5">
    <source>
        <dbReference type="SAM" id="MobiDB-lite"/>
    </source>
</evidence>
<dbReference type="Proteomes" id="UP000077202">
    <property type="component" value="Unassembled WGS sequence"/>
</dbReference>
<reference evidence="7" key="1">
    <citation type="submission" date="2016-03" db="EMBL/GenBank/DDBJ databases">
        <title>Mechanisms controlling the formation of the plant cell surface in tip-growing cells are functionally conserved among land plants.</title>
        <authorList>
            <person name="Honkanen S."/>
            <person name="Jones V.A."/>
            <person name="Morieri G."/>
            <person name="Champion C."/>
            <person name="Hetherington A.J."/>
            <person name="Kelly S."/>
            <person name="Saint-Marcoux D."/>
            <person name="Proust H."/>
            <person name="Prescott H."/>
            <person name="Dolan L."/>
        </authorList>
    </citation>
    <scope>NUCLEOTIDE SEQUENCE [LARGE SCALE GENOMIC DNA]</scope>
    <source>
        <tissue evidence="7">Whole gametophyte</tissue>
    </source>
</reference>
<sequence length="2134" mass="234899">MFDLNELPEGDGFFPAAKPESEAPAAAAAEGFFAADNSTKIICRLLRDEEAETKGGASVAKTFLTADSAAIAYPDEDWEAEELARYDAANAANRATSPIRGPAEIHRFTESKLLERIEALSDTSYPGFGISPRPEKLGQRNNSSSEKRSDLTTDFFHRSPGKLDASPLDNNLLSDSVDDDRNSDSRPASLFSGGSRSARKGKRAREDLLVGQALPDESTTTPKLKRPARFPPPPAAARVEGNRGPGPSLSMTVDRDAAELVISSASNHKSLSSKGELSIEEAATSLSLGESSVAVLKSDAGAIHPAMDAAILPSVKPAALGLSIISKTVASAVKATTANQEAETFVTAAIAIAADREAVAQIDSAKSAKEVAGVLPIAEVVSHEQPFWFGQLRGDAFGSTDVAAYCSEPIPLTSQLRTLPQVITVEKVSRLEELFEAIRKGPVDDPIIRIKHPPTPANARGETFACMFEAPRLRKQGGGPKAGSGQVELQLGLRNGSADRQMGPPGFSSDDDQQQLVAVARLADAKPQGGRRGASRKLYLVLDSVAEGACDTDAQFRKKFEREIIGYGNVEESILYGIVCHGAERDRVAESGPAEEAVAEAIGAVESIPKNKGEAISEKRPASLAEKKVGVVEAVERDSPLGSGARAEAAEGGAAGKDPSSHASKAKDESAHEARRSEKSSKPKKDEASKERQRDRDRERERDRDGRGKDREREREREGRSATKDVHRHSHRPTDRSKDADSFKRDRSKDKEADRFRERDRHRESHRELLERKRGKESEREKQEKQKEKERQREREKDKDRERSARKREREVEKSKVEKEEKRATPDSDKPAPGFGPPAPGFALPAPGFPPPAPGFSRDGSSALGAASLSGKDIRRRGKIVDEDVAFDEKYGFDLKTVQPEREISVSKKTTHSSKSDPLVDTGARSSKDDSAVVVRKDTSADVDKITFVKPGSTGDAHGGPPVPKIDTVTASKDVETTVQKEVTRERSVSVVPDSLVQPASEVGRSFHASLKLKASIFGQSEVAVVNDPFVLGDIATSSRRGTEEAMDHDGDTRGIENVQGRKRPETPKVLVTEFNIGSGTKFEVPSMTSIGSASVLLHSSRGGTLELGRKEETISVDASLNDAVIAKGVLRNKDALLPQKSKPPIYVRVEGMLDAAQGQKYEGTASGPDLDAPLSPIDKSRLQRTEDVPAAHLTGQYSHAAVDNGVVPHASAADKDITCDVLLLACDKETRAWLISKPNACYLAEEFGVRIVKYEEIPITKVDPRPKVQGPVNVKVTLATEKSADSNEARWFINQAADMLRAVASRGVFAKCLWYQGSVQRFNGDQGDDQAPSIQAVVKKIKGEDGKNLERIQELTGVMIGIVLDAGNKKGIVNSPRVIGLRLKCIRKRGFVEATRQAEELLAQVAERFSKNSGSGAAGSHDVAIPKLKVDCFNETSPSSGILTPMQKDVFAAYSPVSPVAASTPLASFKAKLEEPPIEVKTFSACATAVPSTSHPEFVSAVNLNPPAAYEDINAESQSEDEELDRIVRPSESKSGRCRPLYVSNLPSFTTVAMLKGLFEEVFRDKYGILSSYNGISELVHDIKIVPDNLCAFVEFASDELLRLILKAYQEDRSIFCDLKLELGSPANLKSERQYLTGKIEASGMGLELAGGSAEPAGLTRVRREKKIRRSVEPAGRFSVVRSSTDSECEAFSQGRRFGSRDPAMRFPRSLEKPKPLFLTELMRNASPRSIHDLFEDIIKKYINPSLGSLKGRQTVLDVRYIPSRGCAFVDLATPELVDFMLDLHARKPDVFCHMKMEIGRRPLPGQGDDEPLVKRLYPPNRYPPLSDETHTYSSGKKPRRQFASISPPRRELTVMEHDYVDDNEEEEEDDRQLTGVRKRRSDPERTVYADRLPENASEGMIRRIFERVLVEHMTDDQREVRGDQLITEVRYVPTKFCAFVVFVGEDLTRLVLHLYNQNEDIFENMRLKPHFHSRMEDLYREDIHERDDGGIHRVLARDASMDRRIRRIEDYHAEVNDLTRSRVSTAHRAVAATAFKEVDRRRSVYVDRIPECLPEPKMRDIFERALGQNEHPFNPHLVSQVTFFRDKFDPDKLCAFVELENEELVQELLEVYTDNENAFNGMRVRPAVKYGH</sequence>
<feature type="compositionally biased region" description="Basic and acidic residues" evidence="5">
    <location>
        <begin position="891"/>
        <end position="906"/>
    </location>
</feature>
<dbReference type="PROSITE" id="PS50102">
    <property type="entry name" value="RRM"/>
    <property type="match status" value="1"/>
</dbReference>
<name>A0A176VD18_MARPO</name>
<protein>
    <recommendedName>
        <fullName evidence="6">RRM domain-containing protein</fullName>
    </recommendedName>
</protein>
<accession>A0A176VD18</accession>
<dbReference type="GO" id="GO:0008380">
    <property type="term" value="P:RNA splicing"/>
    <property type="evidence" value="ECO:0007669"/>
    <property type="project" value="UniProtKB-KW"/>
</dbReference>
<dbReference type="EMBL" id="LVLJ01004128">
    <property type="protein sequence ID" value="OAE18201.1"/>
    <property type="molecule type" value="Genomic_DNA"/>
</dbReference>
<feature type="compositionally biased region" description="Basic and acidic residues" evidence="5">
    <location>
        <begin position="1850"/>
        <end position="1862"/>
    </location>
</feature>